<keyword evidence="3" id="KW-1185">Reference proteome</keyword>
<dbReference type="EMBL" id="CP036273">
    <property type="protein sequence ID" value="QDU18959.1"/>
    <property type="molecule type" value="Genomic_DNA"/>
</dbReference>
<dbReference type="AlphaFoldDB" id="A0A517XN76"/>
<feature type="region of interest" description="Disordered" evidence="1">
    <location>
        <begin position="81"/>
        <end position="244"/>
    </location>
</feature>
<name>A0A517XN76_9BACT</name>
<evidence type="ECO:0000256" key="1">
    <source>
        <dbReference type="SAM" id="MobiDB-lite"/>
    </source>
</evidence>
<dbReference type="KEGG" id="uli:ETAA1_08590"/>
<feature type="region of interest" description="Disordered" evidence="1">
    <location>
        <begin position="10"/>
        <end position="53"/>
    </location>
</feature>
<evidence type="ECO:0000313" key="2">
    <source>
        <dbReference type="EMBL" id="QDU18959.1"/>
    </source>
</evidence>
<sequence length="244" mass="25516">MTIPPVAWYYDPDADVKRTGPPPDPQAGGVRLTASRGLHTCPPEVRRKGREPVPAWRAITQHAAGSADRLWRRLYCLARSGSGRARAKERPPVPASRRARATRSDGVDSPGARAGPPRWAGISAVGSLAPPWGVSEQAVPAGGGAGPQPAGTARARPDPPAPATAAVAAGRTRRRRAASRALSRVNPDAREPPRGPRASAPISARWKVTPFDGHRVRRPGFRSGPATATRVSAGHPPAPPSSPG</sequence>
<protein>
    <submittedName>
        <fullName evidence="2">Uncharacterized protein</fullName>
    </submittedName>
</protein>
<reference evidence="2 3" key="1">
    <citation type="submission" date="2019-02" db="EMBL/GenBank/DDBJ databases">
        <title>Deep-cultivation of Planctomycetes and their phenomic and genomic characterization uncovers novel biology.</title>
        <authorList>
            <person name="Wiegand S."/>
            <person name="Jogler M."/>
            <person name="Boedeker C."/>
            <person name="Pinto D."/>
            <person name="Vollmers J."/>
            <person name="Rivas-Marin E."/>
            <person name="Kohn T."/>
            <person name="Peeters S.H."/>
            <person name="Heuer A."/>
            <person name="Rast P."/>
            <person name="Oberbeckmann S."/>
            <person name="Bunk B."/>
            <person name="Jeske O."/>
            <person name="Meyerdierks A."/>
            <person name="Storesund J.E."/>
            <person name="Kallscheuer N."/>
            <person name="Luecker S."/>
            <person name="Lage O.M."/>
            <person name="Pohl T."/>
            <person name="Merkel B.J."/>
            <person name="Hornburger P."/>
            <person name="Mueller R.-W."/>
            <person name="Bruemmer F."/>
            <person name="Labrenz M."/>
            <person name="Spormann A.M."/>
            <person name="Op den Camp H."/>
            <person name="Overmann J."/>
            <person name="Amann R."/>
            <person name="Jetten M.S.M."/>
            <person name="Mascher T."/>
            <person name="Medema M.H."/>
            <person name="Devos D.P."/>
            <person name="Kaster A.-K."/>
            <person name="Ovreas L."/>
            <person name="Rohde M."/>
            <person name="Galperin M.Y."/>
            <person name="Jogler C."/>
        </authorList>
    </citation>
    <scope>NUCLEOTIDE SEQUENCE [LARGE SCALE GENOMIC DNA]</scope>
    <source>
        <strain evidence="2 3">ETA_A1</strain>
    </source>
</reference>
<organism evidence="2 3">
    <name type="scientific">Urbifossiella limnaea</name>
    <dbReference type="NCBI Taxonomy" id="2528023"/>
    <lineage>
        <taxon>Bacteria</taxon>
        <taxon>Pseudomonadati</taxon>
        <taxon>Planctomycetota</taxon>
        <taxon>Planctomycetia</taxon>
        <taxon>Gemmatales</taxon>
        <taxon>Gemmataceae</taxon>
        <taxon>Urbifossiella</taxon>
    </lineage>
</organism>
<accession>A0A517XN76</accession>
<dbReference type="Proteomes" id="UP000319576">
    <property type="component" value="Chromosome"/>
</dbReference>
<proteinExistence type="predicted"/>
<gene>
    <name evidence="2" type="ORF">ETAA1_08590</name>
</gene>
<evidence type="ECO:0000313" key="3">
    <source>
        <dbReference type="Proteomes" id="UP000319576"/>
    </source>
</evidence>